<accession>A0AAN8YH02</accession>
<keyword evidence="3" id="KW-1185">Reference proteome</keyword>
<name>A0AAN8YH02_SOLBU</name>
<protein>
    <recommendedName>
        <fullName evidence="1">DUF4283 domain-containing protein</fullName>
    </recommendedName>
</protein>
<evidence type="ECO:0000259" key="1">
    <source>
        <dbReference type="Pfam" id="PF14111"/>
    </source>
</evidence>
<dbReference type="PANTHER" id="PTHR33233:SF17">
    <property type="entry name" value="DUF4283 DOMAIN-CONTAINING PROTEIN"/>
    <property type="match status" value="1"/>
</dbReference>
<dbReference type="EMBL" id="JBANQN010000004">
    <property type="protein sequence ID" value="KAK6791606.1"/>
    <property type="molecule type" value="Genomic_DNA"/>
</dbReference>
<evidence type="ECO:0000313" key="3">
    <source>
        <dbReference type="Proteomes" id="UP001371456"/>
    </source>
</evidence>
<gene>
    <name evidence="2" type="ORF">RDI58_010687</name>
</gene>
<dbReference type="AlphaFoldDB" id="A0AAN8YH02"/>
<proteinExistence type="predicted"/>
<dbReference type="PANTHER" id="PTHR33233">
    <property type="entry name" value="ENDONUCLEASE/EXONUCLEASE/PHOSPHATASE"/>
    <property type="match status" value="1"/>
</dbReference>
<organism evidence="2 3">
    <name type="scientific">Solanum bulbocastanum</name>
    <name type="common">Wild potato</name>
    <dbReference type="NCBI Taxonomy" id="147425"/>
    <lineage>
        <taxon>Eukaryota</taxon>
        <taxon>Viridiplantae</taxon>
        <taxon>Streptophyta</taxon>
        <taxon>Embryophyta</taxon>
        <taxon>Tracheophyta</taxon>
        <taxon>Spermatophyta</taxon>
        <taxon>Magnoliopsida</taxon>
        <taxon>eudicotyledons</taxon>
        <taxon>Gunneridae</taxon>
        <taxon>Pentapetalae</taxon>
        <taxon>asterids</taxon>
        <taxon>lamiids</taxon>
        <taxon>Solanales</taxon>
        <taxon>Solanaceae</taxon>
        <taxon>Solanoideae</taxon>
        <taxon>Solaneae</taxon>
        <taxon>Solanum</taxon>
    </lineage>
</organism>
<reference evidence="2 3" key="1">
    <citation type="submission" date="2024-02" db="EMBL/GenBank/DDBJ databases">
        <title>de novo genome assembly of Solanum bulbocastanum strain 11H21.</title>
        <authorList>
            <person name="Hosaka A.J."/>
        </authorList>
    </citation>
    <scope>NUCLEOTIDE SEQUENCE [LARGE SCALE GENOMIC DNA]</scope>
    <source>
        <tissue evidence="2">Young leaves</tissue>
    </source>
</reference>
<comment type="caution">
    <text evidence="2">The sequence shown here is derived from an EMBL/GenBank/DDBJ whole genome shotgun (WGS) entry which is preliminary data.</text>
</comment>
<dbReference type="Pfam" id="PF14111">
    <property type="entry name" value="DUF4283"/>
    <property type="match status" value="1"/>
</dbReference>
<evidence type="ECO:0000313" key="2">
    <source>
        <dbReference type="EMBL" id="KAK6791606.1"/>
    </source>
</evidence>
<dbReference type="Proteomes" id="UP001371456">
    <property type="component" value="Unassembled WGS sequence"/>
</dbReference>
<feature type="domain" description="DUF4283" evidence="1">
    <location>
        <begin position="30"/>
        <end position="107"/>
    </location>
</feature>
<dbReference type="InterPro" id="IPR025558">
    <property type="entry name" value="DUF4283"/>
</dbReference>
<sequence length="115" mass="13492">MGNSLDYAPPTTRDGKLAVKLTKEDIRESDEHWATSLIRYVLGDTPFEKSMDNYVTTVWNFVHKPQILYHSDGYYVFRFASVADREEVMQADQYTYHNKPFMLRNLEASYLTQNV</sequence>